<dbReference type="InterPro" id="IPR011990">
    <property type="entry name" value="TPR-like_helical_dom_sf"/>
</dbReference>
<dbReference type="PROSITE" id="PS00107">
    <property type="entry name" value="PROTEIN_KINASE_ATP"/>
    <property type="match status" value="1"/>
</dbReference>
<dbReference type="SUPFAM" id="SSF56112">
    <property type="entry name" value="Protein kinase-like (PK-like)"/>
    <property type="match status" value="1"/>
</dbReference>
<evidence type="ECO:0000256" key="2">
    <source>
        <dbReference type="ARBA" id="ARBA00022741"/>
    </source>
</evidence>
<keyword evidence="4 6" id="KW-0067">ATP-binding</keyword>
<evidence type="ECO:0000256" key="3">
    <source>
        <dbReference type="ARBA" id="ARBA00022777"/>
    </source>
</evidence>
<accession>A0A538SWJ7</accession>
<evidence type="ECO:0000259" key="7">
    <source>
        <dbReference type="PROSITE" id="PS50011"/>
    </source>
</evidence>
<dbReference type="Gene3D" id="3.30.200.20">
    <property type="entry name" value="Phosphorylase Kinase, domain 1"/>
    <property type="match status" value="1"/>
</dbReference>
<dbReference type="InterPro" id="IPR011009">
    <property type="entry name" value="Kinase-like_dom_sf"/>
</dbReference>
<dbReference type="PROSITE" id="PS00108">
    <property type="entry name" value="PROTEIN_KINASE_ST"/>
    <property type="match status" value="1"/>
</dbReference>
<dbReference type="PANTHER" id="PTHR43289">
    <property type="entry name" value="MITOGEN-ACTIVATED PROTEIN KINASE KINASE KINASE 20-RELATED"/>
    <property type="match status" value="1"/>
</dbReference>
<organism evidence="8 9">
    <name type="scientific">Eiseniibacteriota bacterium</name>
    <dbReference type="NCBI Taxonomy" id="2212470"/>
    <lineage>
        <taxon>Bacteria</taxon>
        <taxon>Candidatus Eiseniibacteriota</taxon>
    </lineage>
</organism>
<dbReference type="InterPro" id="IPR019734">
    <property type="entry name" value="TPR_rpt"/>
</dbReference>
<dbReference type="EMBL" id="VBOU01000015">
    <property type="protein sequence ID" value="TMQ55725.1"/>
    <property type="molecule type" value="Genomic_DNA"/>
</dbReference>
<dbReference type="SMART" id="SM00220">
    <property type="entry name" value="S_TKc"/>
    <property type="match status" value="1"/>
</dbReference>
<gene>
    <name evidence="8" type="ORF">E6K74_02260</name>
</gene>
<dbReference type="PROSITE" id="PS50293">
    <property type="entry name" value="TPR_REGION"/>
    <property type="match status" value="1"/>
</dbReference>
<dbReference type="Gene3D" id="3.40.50.10610">
    <property type="entry name" value="ABC-type transport auxiliary lipoprotein component"/>
    <property type="match status" value="1"/>
</dbReference>
<evidence type="ECO:0000313" key="9">
    <source>
        <dbReference type="Proteomes" id="UP000319829"/>
    </source>
</evidence>
<dbReference type="NCBIfam" id="NF047558">
    <property type="entry name" value="TPR_END_plus"/>
    <property type="match status" value="1"/>
</dbReference>
<name>A0A538SWJ7_UNCEI</name>
<evidence type="ECO:0000256" key="1">
    <source>
        <dbReference type="ARBA" id="ARBA00022679"/>
    </source>
</evidence>
<dbReference type="Gene3D" id="1.10.510.10">
    <property type="entry name" value="Transferase(Phosphotransferase) domain 1"/>
    <property type="match status" value="1"/>
</dbReference>
<dbReference type="InterPro" id="IPR017441">
    <property type="entry name" value="Protein_kinase_ATP_BS"/>
</dbReference>
<keyword evidence="5" id="KW-0802">TPR repeat</keyword>
<evidence type="ECO:0000256" key="4">
    <source>
        <dbReference type="ARBA" id="ARBA00022840"/>
    </source>
</evidence>
<dbReference type="PROSITE" id="PS50005">
    <property type="entry name" value="TPR"/>
    <property type="match status" value="1"/>
</dbReference>
<evidence type="ECO:0000256" key="6">
    <source>
        <dbReference type="PROSITE-ProRule" id="PRU10141"/>
    </source>
</evidence>
<comment type="caution">
    <text evidence="8">The sequence shown here is derived from an EMBL/GenBank/DDBJ whole genome shotgun (WGS) entry which is preliminary data.</text>
</comment>
<keyword evidence="1" id="KW-0808">Transferase</keyword>
<reference evidence="8 9" key="1">
    <citation type="journal article" date="2019" name="Nat. Microbiol.">
        <title>Mediterranean grassland soil C-N compound turnover is dependent on rainfall and depth, and is mediated by genomically divergent microorganisms.</title>
        <authorList>
            <person name="Diamond S."/>
            <person name="Andeer P.F."/>
            <person name="Li Z."/>
            <person name="Crits-Christoph A."/>
            <person name="Burstein D."/>
            <person name="Anantharaman K."/>
            <person name="Lane K.R."/>
            <person name="Thomas B.C."/>
            <person name="Pan C."/>
            <person name="Northen T.R."/>
            <person name="Banfield J.F."/>
        </authorList>
    </citation>
    <scope>NUCLEOTIDE SEQUENCE [LARGE SCALE GENOMIC DNA]</scope>
    <source>
        <strain evidence="8">WS_4</strain>
    </source>
</reference>
<dbReference type="GO" id="GO:0004674">
    <property type="term" value="F:protein serine/threonine kinase activity"/>
    <property type="evidence" value="ECO:0007669"/>
    <property type="project" value="TreeGrafter"/>
</dbReference>
<keyword evidence="2 6" id="KW-0547">Nucleotide-binding</keyword>
<keyword evidence="3" id="KW-0418">Kinase</keyword>
<feature type="binding site" evidence="6">
    <location>
        <position position="38"/>
    </location>
    <ligand>
        <name>ATP</name>
        <dbReference type="ChEBI" id="CHEBI:30616"/>
    </ligand>
</feature>
<dbReference type="SUPFAM" id="SSF48452">
    <property type="entry name" value="TPR-like"/>
    <property type="match status" value="1"/>
</dbReference>
<feature type="repeat" description="TPR" evidence="5">
    <location>
        <begin position="623"/>
        <end position="656"/>
    </location>
</feature>
<evidence type="ECO:0000256" key="5">
    <source>
        <dbReference type="PROSITE-ProRule" id="PRU00339"/>
    </source>
</evidence>
<dbReference type="CDD" id="cd14014">
    <property type="entry name" value="STKc_PknB_like"/>
    <property type="match status" value="1"/>
</dbReference>
<dbReference type="GO" id="GO:0005524">
    <property type="term" value="F:ATP binding"/>
    <property type="evidence" value="ECO:0007669"/>
    <property type="project" value="UniProtKB-UniRule"/>
</dbReference>
<dbReference type="PROSITE" id="PS50011">
    <property type="entry name" value="PROTEIN_KINASE_DOM"/>
    <property type="match status" value="1"/>
</dbReference>
<dbReference type="Gene3D" id="1.25.40.10">
    <property type="entry name" value="Tetratricopeptide repeat domain"/>
    <property type="match status" value="2"/>
</dbReference>
<proteinExistence type="predicted"/>
<dbReference type="PANTHER" id="PTHR43289:SF6">
    <property type="entry name" value="SERINE_THREONINE-PROTEIN KINASE NEKL-3"/>
    <property type="match status" value="1"/>
</dbReference>
<sequence>MIGKTLSHYRVVEQIGAGGMGVVHRARDERLGRDVALKVLPPGALSDDAARERFRREALALSQLNHPHIATIYDLGRQEGVDFLVMEYIPGQTVAQKIAEGALSEAEAASIGCQITEALEEAHDQGVVHGDLKSENVIVTPKGWAKVLDFGLATLRGPMLERADTAEYTGENVVSGTLPYMAPEQLLTGQSDSRSDLYALGVVLYEMGTGRLPFQERLPTALVDAIVHRPPTPPTEIQPELSRLFESVILRLLQKDAARRYQTARELNADLRRVCAAVPASFARGEAERGAGNRRIESIAVLPLENLSRDPEQDYFADGMTEALIAGLAKIRALRVISRTSVMRYKGARVALAEIARALEVDAIVEGSVLRSGDRVRITALLVDTATDRHLWAETYERDVGDILGLQSEVAKAIAGEIQVTITPQEVARLARPRPIDPEAYHSYLKGRYHWEKRSEEGLKRALHFFQEAIERDPTYAPAYAGIADYYITLGNYNLADSHESYPKGKAAALRALEMDPGSAEAYTSLGTVKGSYEWDREGAERDFRRAIALNPNYATAHHWFADHLVSLRRFDEGMAEITVAQSLDPLSPSISADAGGYEFYAGNYDRAIALIEKTLDQDPGFARAYGQLGGIFEQMGKYEEAIQAFEKTKEVSGGSTYSLTALTHAYALAGRRDEAERMLQELEEIGKRKFVSSYSVAAVHVALGDTDRAFEYLDRAVRGHDRALIWLPVAPRFNRLRSDPRFRALLRTVGAESPEASRGGSAG</sequence>
<dbReference type="InterPro" id="IPR000719">
    <property type="entry name" value="Prot_kinase_dom"/>
</dbReference>
<dbReference type="Proteomes" id="UP000319829">
    <property type="component" value="Unassembled WGS sequence"/>
</dbReference>
<dbReference type="Pfam" id="PF00069">
    <property type="entry name" value="Pkinase"/>
    <property type="match status" value="1"/>
</dbReference>
<dbReference type="Pfam" id="PF13432">
    <property type="entry name" value="TPR_16"/>
    <property type="match status" value="1"/>
</dbReference>
<protein>
    <submittedName>
        <fullName evidence="8">Tetratricopeptide repeat protein</fullName>
    </submittedName>
</protein>
<evidence type="ECO:0000313" key="8">
    <source>
        <dbReference type="EMBL" id="TMQ55725.1"/>
    </source>
</evidence>
<dbReference type="SMART" id="SM00028">
    <property type="entry name" value="TPR"/>
    <property type="match status" value="6"/>
</dbReference>
<dbReference type="AlphaFoldDB" id="A0A538SWJ7"/>
<feature type="domain" description="Protein kinase" evidence="7">
    <location>
        <begin position="9"/>
        <end position="274"/>
    </location>
</feature>
<dbReference type="InterPro" id="IPR008271">
    <property type="entry name" value="Ser/Thr_kinase_AS"/>
</dbReference>